<dbReference type="GO" id="GO:0016874">
    <property type="term" value="F:ligase activity"/>
    <property type="evidence" value="ECO:0007669"/>
    <property type="project" value="UniProtKB-KW"/>
</dbReference>
<evidence type="ECO:0000313" key="4">
    <source>
        <dbReference type="Proteomes" id="UP001229355"/>
    </source>
</evidence>
<feature type="compositionally biased region" description="Basic residues" evidence="1">
    <location>
        <begin position="429"/>
        <end position="440"/>
    </location>
</feature>
<dbReference type="InterPro" id="IPR051533">
    <property type="entry name" value="WaaL-like"/>
</dbReference>
<dbReference type="PANTHER" id="PTHR37422:SF13">
    <property type="entry name" value="LIPOPOLYSACCHARIDE BIOSYNTHESIS PROTEIN PA4999-RELATED"/>
    <property type="match status" value="1"/>
</dbReference>
<feature type="transmembrane region" description="Helical" evidence="2">
    <location>
        <begin position="370"/>
        <end position="386"/>
    </location>
</feature>
<proteinExistence type="predicted"/>
<keyword evidence="2" id="KW-1133">Transmembrane helix</keyword>
<keyword evidence="3" id="KW-0436">Ligase</keyword>
<dbReference type="PANTHER" id="PTHR37422">
    <property type="entry name" value="TEICHURONIC ACID BIOSYNTHESIS PROTEIN TUAE"/>
    <property type="match status" value="1"/>
</dbReference>
<feature type="transmembrane region" description="Helical" evidence="2">
    <location>
        <begin position="187"/>
        <end position="220"/>
    </location>
</feature>
<evidence type="ECO:0000256" key="2">
    <source>
        <dbReference type="SAM" id="Phobius"/>
    </source>
</evidence>
<dbReference type="RefSeq" id="WP_280663206.1">
    <property type="nucleotide sequence ID" value="NZ_CP120374.1"/>
</dbReference>
<keyword evidence="2" id="KW-0812">Transmembrane</keyword>
<feature type="transmembrane region" description="Helical" evidence="2">
    <location>
        <begin position="314"/>
        <end position="335"/>
    </location>
</feature>
<accession>A0ABY8DNT8</accession>
<feature type="transmembrane region" description="Helical" evidence="2">
    <location>
        <begin position="17"/>
        <end position="36"/>
    </location>
</feature>
<feature type="transmembrane region" description="Helical" evidence="2">
    <location>
        <begin position="43"/>
        <end position="60"/>
    </location>
</feature>
<feature type="compositionally biased region" description="Low complexity" evidence="1">
    <location>
        <begin position="412"/>
        <end position="428"/>
    </location>
</feature>
<gene>
    <name evidence="3" type="ORF">PZN02_004884</name>
</gene>
<dbReference type="Proteomes" id="UP001229355">
    <property type="component" value="Chromosome 2"/>
</dbReference>
<organism evidence="3 4">
    <name type="scientific">Sinorhizobium garamanticum</name>
    <dbReference type="NCBI Taxonomy" id="680247"/>
    <lineage>
        <taxon>Bacteria</taxon>
        <taxon>Pseudomonadati</taxon>
        <taxon>Pseudomonadota</taxon>
        <taxon>Alphaproteobacteria</taxon>
        <taxon>Hyphomicrobiales</taxon>
        <taxon>Rhizobiaceae</taxon>
        <taxon>Sinorhizobium/Ensifer group</taxon>
        <taxon>Sinorhizobium</taxon>
    </lineage>
</organism>
<feature type="region of interest" description="Disordered" evidence="1">
    <location>
        <begin position="396"/>
        <end position="440"/>
    </location>
</feature>
<feature type="transmembrane region" description="Helical" evidence="2">
    <location>
        <begin position="154"/>
        <end position="175"/>
    </location>
</feature>
<dbReference type="EMBL" id="CP120374">
    <property type="protein sequence ID" value="WEX91240.1"/>
    <property type="molecule type" value="Genomic_DNA"/>
</dbReference>
<sequence>MSLIIPWIIPMGPLSMAPYRIVLLVLVAPCLVMWLLGQAGRINVADIGVILFCLWAWISVAVNHGFAAAIEPGGIMFVETVGAYLLARCYVRDAESFRNMTHLMAKLIFLLFPFAVYEWITGSKLILSAFGMFFPTVEVTMNEPRMGFWRVQGPFAHSITFGLFCGSMVALTLFAAGEDRGGGLRRWLTAVVVGTTVLSMSSAPIAGLVLQGALICWNWLLRQYKNRWKILWGLLLAGYLAVELGSNQTPIQFYIHYFTFDKETGWFRLWIWEYGSASVLNHPLFGIGFGDWVRPAWMAPDSVDNFWLLTAMRYGLPALTFILGSFFWITLKVAYERTGDEISREYRVAYLICMTTFFVGGTTVHLWAAPYAWFLYLMGSGVWFFGNRNRDSIAATQSDEPERRALEKPPWRRGSAAAGARRQAAQPSRRARRRHLAPRN</sequence>
<keyword evidence="2" id="KW-0472">Membrane</keyword>
<feature type="transmembrane region" description="Helical" evidence="2">
    <location>
        <begin position="347"/>
        <end position="364"/>
    </location>
</feature>
<feature type="transmembrane region" description="Helical" evidence="2">
    <location>
        <begin position="66"/>
        <end position="87"/>
    </location>
</feature>
<protein>
    <submittedName>
        <fullName evidence="3">O-antigen ligase family protein</fullName>
    </submittedName>
</protein>
<keyword evidence="4" id="KW-1185">Reference proteome</keyword>
<reference evidence="3 4" key="1">
    <citation type="submission" date="2023-03" db="EMBL/GenBank/DDBJ databases">
        <authorList>
            <person name="Kaur S."/>
            <person name="Espinosa-Saiz D."/>
            <person name="Velazquez E."/>
            <person name="Menendez E."/>
            <person name="diCenzo G.C."/>
        </authorList>
    </citation>
    <scope>NUCLEOTIDE SEQUENCE [LARGE SCALE GENOMIC DNA]</scope>
    <source>
        <strain evidence="3 4">LMG 24692</strain>
    </source>
</reference>
<feature type="compositionally biased region" description="Basic and acidic residues" evidence="1">
    <location>
        <begin position="400"/>
        <end position="410"/>
    </location>
</feature>
<evidence type="ECO:0000313" key="3">
    <source>
        <dbReference type="EMBL" id="WEX91240.1"/>
    </source>
</evidence>
<evidence type="ECO:0000256" key="1">
    <source>
        <dbReference type="SAM" id="MobiDB-lite"/>
    </source>
</evidence>
<feature type="transmembrane region" description="Helical" evidence="2">
    <location>
        <begin position="107"/>
        <end position="134"/>
    </location>
</feature>
<name>A0ABY8DNT8_9HYPH</name>